<evidence type="ECO:0000256" key="1">
    <source>
        <dbReference type="ARBA" id="ARBA00001946"/>
    </source>
</evidence>
<dbReference type="PANTHER" id="PTHR12449">
    <property type="entry name" value="DEATH DOMAIN-CONTAINING PROTEIN"/>
    <property type="match status" value="1"/>
</dbReference>
<dbReference type="Proteomes" id="UP000326759">
    <property type="component" value="Unassembled WGS sequence"/>
</dbReference>
<dbReference type="CDD" id="cd00882">
    <property type="entry name" value="Ras_like_GTPase"/>
    <property type="match status" value="1"/>
</dbReference>
<dbReference type="GO" id="GO:0032259">
    <property type="term" value="P:methylation"/>
    <property type="evidence" value="ECO:0007669"/>
    <property type="project" value="InterPro"/>
</dbReference>
<dbReference type="Pfam" id="PF13637">
    <property type="entry name" value="Ank_4"/>
    <property type="match status" value="1"/>
</dbReference>
<keyword evidence="4" id="KW-0040">ANK repeat</keyword>
<reference evidence="7 8" key="1">
    <citation type="journal article" date="2019" name="PLoS Biol.">
        <title>Sex chromosomes control vertical transmission of feminizing Wolbachia symbionts in an isopod.</title>
        <authorList>
            <person name="Becking T."/>
            <person name="Chebbi M.A."/>
            <person name="Giraud I."/>
            <person name="Moumen B."/>
            <person name="Laverre T."/>
            <person name="Caubet Y."/>
            <person name="Peccoud J."/>
            <person name="Gilbert C."/>
            <person name="Cordaux R."/>
        </authorList>
    </citation>
    <scope>NUCLEOTIDE SEQUENCE [LARGE SCALE GENOMIC DNA]</scope>
    <source>
        <strain evidence="7">ANa2</strain>
        <tissue evidence="7">Whole body excluding digestive tract and cuticle</tissue>
    </source>
</reference>
<dbReference type="SMART" id="SM00248">
    <property type="entry name" value="ANK"/>
    <property type="match status" value="4"/>
</dbReference>
<dbReference type="GO" id="GO:0016301">
    <property type="term" value="F:kinase activity"/>
    <property type="evidence" value="ECO:0007669"/>
    <property type="project" value="UniProtKB-KW"/>
</dbReference>
<evidence type="ECO:0000256" key="5">
    <source>
        <dbReference type="SAM" id="MobiDB-lite"/>
    </source>
</evidence>
<dbReference type="GO" id="GO:0003676">
    <property type="term" value="F:nucleic acid binding"/>
    <property type="evidence" value="ECO:0007669"/>
    <property type="project" value="InterPro"/>
</dbReference>
<dbReference type="GO" id="GO:0007165">
    <property type="term" value="P:signal transduction"/>
    <property type="evidence" value="ECO:0007669"/>
    <property type="project" value="InterPro"/>
</dbReference>
<comment type="cofactor">
    <cofactor evidence="1">
        <name>Mg(2+)</name>
        <dbReference type="ChEBI" id="CHEBI:18420"/>
    </cofactor>
</comment>
<accession>A0A5N5TNI9</accession>
<evidence type="ECO:0000313" key="7">
    <source>
        <dbReference type="EMBL" id="KAB7507730.1"/>
    </source>
</evidence>
<dbReference type="Gene3D" id="1.10.533.10">
    <property type="entry name" value="Death Domain, Fas"/>
    <property type="match status" value="1"/>
</dbReference>
<dbReference type="SUPFAM" id="SSF47986">
    <property type="entry name" value="DEATH domain"/>
    <property type="match status" value="1"/>
</dbReference>
<keyword evidence="7" id="KW-0808">Transferase</keyword>
<dbReference type="Gene3D" id="1.25.40.20">
    <property type="entry name" value="Ankyrin repeat-containing domain"/>
    <property type="match status" value="2"/>
</dbReference>
<feature type="domain" description="Roc" evidence="6">
    <location>
        <begin position="205"/>
        <end position="427"/>
    </location>
</feature>
<dbReference type="Gene3D" id="3.40.50.300">
    <property type="entry name" value="P-loop containing nucleotide triphosphate hydrolases"/>
    <property type="match status" value="1"/>
</dbReference>
<dbReference type="SUPFAM" id="SSF48403">
    <property type="entry name" value="Ankyrin repeat"/>
    <property type="match status" value="1"/>
</dbReference>
<dbReference type="PROSITE" id="PS50297">
    <property type="entry name" value="ANK_REP_REGION"/>
    <property type="match status" value="3"/>
</dbReference>
<feature type="repeat" description="ANK" evidence="4">
    <location>
        <begin position="34"/>
        <end position="66"/>
    </location>
</feature>
<dbReference type="InterPro" id="IPR000488">
    <property type="entry name" value="Death_dom"/>
</dbReference>
<dbReference type="PROSITE" id="PS50088">
    <property type="entry name" value="ANK_REPEAT"/>
    <property type="match status" value="4"/>
</dbReference>
<evidence type="ECO:0000259" key="6">
    <source>
        <dbReference type="PROSITE" id="PS51424"/>
    </source>
</evidence>
<evidence type="ECO:0000256" key="3">
    <source>
        <dbReference type="ARBA" id="ARBA00022741"/>
    </source>
</evidence>
<dbReference type="PANTHER" id="PTHR12449:SF18">
    <property type="entry name" value="DEATH DOMAIN-CONTAINING PROTEIN"/>
    <property type="match status" value="1"/>
</dbReference>
<dbReference type="PROSITE" id="PS51424">
    <property type="entry name" value="ROC"/>
    <property type="match status" value="1"/>
</dbReference>
<keyword evidence="3" id="KW-0547">Nucleotide-binding</keyword>
<keyword evidence="8" id="KW-1185">Reference proteome</keyword>
<evidence type="ECO:0000256" key="2">
    <source>
        <dbReference type="ARBA" id="ARBA00022737"/>
    </source>
</evidence>
<feature type="compositionally biased region" description="Low complexity" evidence="5">
    <location>
        <begin position="928"/>
        <end position="952"/>
    </location>
</feature>
<organism evidence="7 8">
    <name type="scientific">Armadillidium nasatum</name>
    <dbReference type="NCBI Taxonomy" id="96803"/>
    <lineage>
        <taxon>Eukaryota</taxon>
        <taxon>Metazoa</taxon>
        <taxon>Ecdysozoa</taxon>
        <taxon>Arthropoda</taxon>
        <taxon>Crustacea</taxon>
        <taxon>Multicrustacea</taxon>
        <taxon>Malacostraca</taxon>
        <taxon>Eumalacostraca</taxon>
        <taxon>Peracarida</taxon>
        <taxon>Isopoda</taxon>
        <taxon>Oniscidea</taxon>
        <taxon>Crinocheta</taxon>
        <taxon>Armadillidiidae</taxon>
        <taxon>Armadillidium</taxon>
    </lineage>
</organism>
<proteinExistence type="predicted"/>
<keyword evidence="2" id="KW-0677">Repeat</keyword>
<name>A0A5N5TNI9_9CRUS</name>
<dbReference type="AlphaFoldDB" id="A0A5N5TNI9"/>
<dbReference type="OrthoDB" id="74764at2759"/>
<dbReference type="InterPro" id="IPR036770">
    <property type="entry name" value="Ankyrin_rpt-contain_sf"/>
</dbReference>
<dbReference type="InterPro" id="IPR020859">
    <property type="entry name" value="ROC"/>
</dbReference>
<feature type="repeat" description="ANK" evidence="4">
    <location>
        <begin position="100"/>
        <end position="120"/>
    </location>
</feature>
<dbReference type="InterPro" id="IPR011029">
    <property type="entry name" value="DEATH-like_dom_sf"/>
</dbReference>
<dbReference type="SUPFAM" id="SSF52540">
    <property type="entry name" value="P-loop containing nucleoside triphosphate hydrolases"/>
    <property type="match status" value="1"/>
</dbReference>
<comment type="caution">
    <text evidence="7">The sequence shown here is derived from an EMBL/GenBank/DDBJ whole genome shotgun (WGS) entry which is preliminary data.</text>
</comment>
<dbReference type="InterPro" id="IPR027417">
    <property type="entry name" value="P-loop_NTPase"/>
</dbReference>
<dbReference type="Pfam" id="PF12796">
    <property type="entry name" value="Ank_2"/>
    <property type="match status" value="1"/>
</dbReference>
<dbReference type="Pfam" id="PF00531">
    <property type="entry name" value="Death"/>
    <property type="match status" value="1"/>
</dbReference>
<dbReference type="EMBL" id="SEYY01000243">
    <property type="protein sequence ID" value="KAB7507730.1"/>
    <property type="molecule type" value="Genomic_DNA"/>
</dbReference>
<feature type="repeat" description="ANK" evidence="4">
    <location>
        <begin position="67"/>
        <end position="99"/>
    </location>
</feature>
<dbReference type="InterPro" id="IPR039788">
    <property type="entry name" value="NOL4/NOL4L"/>
</dbReference>
<dbReference type="GO" id="GO:0008168">
    <property type="term" value="F:methyltransferase activity"/>
    <property type="evidence" value="ECO:0007669"/>
    <property type="project" value="InterPro"/>
</dbReference>
<dbReference type="PROSITE" id="PS00092">
    <property type="entry name" value="N6_MTASE"/>
    <property type="match status" value="1"/>
</dbReference>
<dbReference type="InterPro" id="IPR002052">
    <property type="entry name" value="DNA_methylase_N6_adenine_CS"/>
</dbReference>
<keyword evidence="7" id="KW-0418">Kinase</keyword>
<feature type="region of interest" description="Disordered" evidence="5">
    <location>
        <begin position="926"/>
        <end position="952"/>
    </location>
</feature>
<dbReference type="GO" id="GO:0000166">
    <property type="term" value="F:nucleotide binding"/>
    <property type="evidence" value="ECO:0007669"/>
    <property type="project" value="UniProtKB-KW"/>
</dbReference>
<evidence type="ECO:0000313" key="8">
    <source>
        <dbReference type="Proteomes" id="UP000326759"/>
    </source>
</evidence>
<evidence type="ECO:0000256" key="4">
    <source>
        <dbReference type="PROSITE-ProRule" id="PRU00023"/>
    </source>
</evidence>
<feature type="repeat" description="ANK" evidence="4">
    <location>
        <begin position="1"/>
        <end position="33"/>
    </location>
</feature>
<dbReference type="InterPro" id="IPR002110">
    <property type="entry name" value="Ankyrin_rpt"/>
</dbReference>
<feature type="non-terminal residue" evidence="7">
    <location>
        <position position="1"/>
    </location>
</feature>
<protein>
    <submittedName>
        <fullName evidence="7">Death-associated protein kinase dapk-1</fullName>
    </submittedName>
</protein>
<sequence>ESQTPLHIASSRGHIECVRGLINAGACVDPQDNQGSTPLHLALRRHHVQTALILLHAGANTDLTEESGEAPIHIAAREGLLALAQTLCAFGCSVDQPNRNGLYPLHLAAKNGHTEVVRLVSFLKLLELLLEIPNSYLSVLIINMHSPLLSRCLCLAGCLVEQKSRDGILAEVSAMAQGYEDIAELLNRLRNEQQKEEYIQQLIPTGAYLPRIKVKLLGHSGAGKSALADSLKAGYFTSLFRRSKSVPAPSVNTTNSSNTSNLKSKCDIFFKIYVSISGVGDLSIWDFSGHEGYFSVYDHFIGNSTCVHFIVFSLDVPLHVQLQQTTFWLSFLQARLPPTEPLGLKGKPNKPCKVSLVATHADLAQCHKNNQGEYVAPQTSLLQEKLISLYGDIFELHDSIFVVEATSPGSPGIKAMKSYLANMKTKLTQDVPRVTGFLNAMVALLPELRSSLSDFPVISWPQFIDIVHERVNCLAGDEHLKEIVTQLQLLGEIIYLKAAAQDLVILDPPWLTSKQIGLLLSKEYSLHARVTGAQIILQVILHLCLSLGCYTVDDFQMSFPDCDALDLLQVLEALHLCTQCDNEGEIEYEFPCFNKVETLDGLWDPTDPRYEDGVYAGVRLKSPAPTQHLLPPIYTRIQVQLRRSWQEYPECDTDLYQWYKGSKFCSGPLEALITLEEDGEAVEVKVRGPPKASSVVFFFMEDLLAMVDQVMVEMCPGLVLEKHIMSSEQLKEHTNPIYAWSPADVFAGLMADGVSCKLKNPLTKREESFSQLICLGSQEVLNSITTGRDIHISSLCTVSFQKLSSLLDPPHPRGSDWCVLAVKLGLQNLLPTLDATNSNSNASTVVAKLSPTASLLNSWGESPKSTVGKGIFTLPLYVSLRVKDIYTGILKLFSGCALIVILREMEREDAVLALYTSSPLYILSSQQSEETSPTDTPPISTASATSTSNLSR</sequence>
<gene>
    <name evidence="7" type="primary">dapk-1</name>
    <name evidence="7" type="ORF">Anas_07872</name>
</gene>